<dbReference type="SMART" id="SM01166">
    <property type="entry name" value="DUF1899"/>
    <property type="match status" value="1"/>
</dbReference>
<dbReference type="InterPro" id="IPR015048">
    <property type="entry name" value="DUF1899"/>
</dbReference>
<dbReference type="OrthoDB" id="1850764at2759"/>
<evidence type="ECO:0000256" key="10">
    <source>
        <dbReference type="SAM" id="MobiDB-lite"/>
    </source>
</evidence>
<evidence type="ECO:0000256" key="7">
    <source>
        <dbReference type="ARBA" id="ARBA00062568"/>
    </source>
</evidence>
<dbReference type="GO" id="GO:0051015">
    <property type="term" value="F:actin filament binding"/>
    <property type="evidence" value="ECO:0007669"/>
    <property type="project" value="TreeGrafter"/>
</dbReference>
<dbReference type="InterPro" id="IPR001680">
    <property type="entry name" value="WD40_rpt"/>
</dbReference>
<feature type="compositionally biased region" description="Low complexity" evidence="10">
    <location>
        <begin position="419"/>
        <end position="448"/>
    </location>
</feature>
<evidence type="ECO:0000313" key="13">
    <source>
        <dbReference type="Proteomes" id="UP000800096"/>
    </source>
</evidence>
<comment type="similarity">
    <text evidence="1 9">Belongs to the WD repeat coronin family.</text>
</comment>
<dbReference type="PANTHER" id="PTHR10856">
    <property type="entry name" value="CORONIN"/>
    <property type="match status" value="1"/>
</dbReference>
<dbReference type="InterPro" id="IPR015505">
    <property type="entry name" value="Coronin"/>
</dbReference>
<comment type="subunit">
    <text evidence="7">Binds to F-actin.</text>
</comment>
<dbReference type="Pfam" id="PF00400">
    <property type="entry name" value="WD40"/>
    <property type="match status" value="3"/>
</dbReference>
<dbReference type="GO" id="GO:0007015">
    <property type="term" value="P:actin filament organization"/>
    <property type="evidence" value="ECO:0007669"/>
    <property type="project" value="TreeGrafter"/>
</dbReference>
<dbReference type="InterPro" id="IPR036322">
    <property type="entry name" value="WD40_repeat_dom_sf"/>
</dbReference>
<dbReference type="AlphaFoldDB" id="A0A6A5QQ82"/>
<dbReference type="Pfam" id="PF08953">
    <property type="entry name" value="DUF1899"/>
    <property type="match status" value="1"/>
</dbReference>
<keyword evidence="6" id="KW-0009">Actin-binding</keyword>
<feature type="repeat" description="WD" evidence="8">
    <location>
        <begin position="133"/>
        <end position="175"/>
    </location>
</feature>
<evidence type="ECO:0000256" key="3">
    <source>
        <dbReference type="ARBA" id="ARBA00022574"/>
    </source>
</evidence>
<evidence type="ECO:0000256" key="4">
    <source>
        <dbReference type="ARBA" id="ARBA00022737"/>
    </source>
</evidence>
<reference evidence="12" key="1">
    <citation type="journal article" date="2020" name="Stud. Mycol.">
        <title>101 Dothideomycetes genomes: a test case for predicting lifestyles and emergence of pathogens.</title>
        <authorList>
            <person name="Haridas S."/>
            <person name="Albert R."/>
            <person name="Binder M."/>
            <person name="Bloem J."/>
            <person name="Labutti K."/>
            <person name="Salamov A."/>
            <person name="Andreopoulos B."/>
            <person name="Baker S."/>
            <person name="Barry K."/>
            <person name="Bills G."/>
            <person name="Bluhm B."/>
            <person name="Cannon C."/>
            <person name="Castanera R."/>
            <person name="Culley D."/>
            <person name="Daum C."/>
            <person name="Ezra D."/>
            <person name="Gonzalez J."/>
            <person name="Henrissat B."/>
            <person name="Kuo A."/>
            <person name="Liang C."/>
            <person name="Lipzen A."/>
            <person name="Lutzoni F."/>
            <person name="Magnuson J."/>
            <person name="Mondo S."/>
            <person name="Nolan M."/>
            <person name="Ohm R."/>
            <person name="Pangilinan J."/>
            <person name="Park H.-J."/>
            <person name="Ramirez L."/>
            <person name="Alfaro M."/>
            <person name="Sun H."/>
            <person name="Tritt A."/>
            <person name="Yoshinaga Y."/>
            <person name="Zwiers L.-H."/>
            <person name="Turgeon B."/>
            <person name="Goodwin S."/>
            <person name="Spatafora J."/>
            <person name="Crous P."/>
            <person name="Grigoriev I."/>
        </authorList>
    </citation>
    <scope>NUCLEOTIDE SEQUENCE</scope>
    <source>
        <strain evidence="12">HMLAC05119</strain>
    </source>
</reference>
<keyword evidence="3 8" id="KW-0853">WD repeat</keyword>
<dbReference type="Proteomes" id="UP000800096">
    <property type="component" value="Unassembled WGS sequence"/>
</dbReference>
<dbReference type="InterPro" id="IPR019775">
    <property type="entry name" value="WD40_repeat_CS"/>
</dbReference>
<dbReference type="PANTHER" id="PTHR10856:SF0">
    <property type="entry name" value="CORONIN"/>
    <property type="match status" value="1"/>
</dbReference>
<dbReference type="Pfam" id="PF16300">
    <property type="entry name" value="WD40_4"/>
    <property type="match status" value="1"/>
</dbReference>
<dbReference type="EMBL" id="ML979134">
    <property type="protein sequence ID" value="KAF1917553.1"/>
    <property type="molecule type" value="Genomic_DNA"/>
</dbReference>
<feature type="domain" description="DUF1899" evidence="11">
    <location>
        <begin position="4"/>
        <end position="68"/>
    </location>
</feature>
<dbReference type="FunFam" id="2.130.10.10:FF:000197">
    <property type="entry name" value="Coronin"/>
    <property type="match status" value="1"/>
</dbReference>
<keyword evidence="2" id="KW-0597">Phosphoprotein</keyword>
<keyword evidence="13" id="KW-1185">Reference proteome</keyword>
<evidence type="ECO:0000256" key="8">
    <source>
        <dbReference type="PROSITE-ProRule" id="PRU00221"/>
    </source>
</evidence>
<dbReference type="PROSITE" id="PS50294">
    <property type="entry name" value="WD_REPEATS_REGION"/>
    <property type="match status" value="3"/>
</dbReference>
<organism evidence="12 13">
    <name type="scientific">Ampelomyces quisqualis</name>
    <name type="common">Powdery mildew agent</name>
    <dbReference type="NCBI Taxonomy" id="50730"/>
    <lineage>
        <taxon>Eukaryota</taxon>
        <taxon>Fungi</taxon>
        <taxon>Dikarya</taxon>
        <taxon>Ascomycota</taxon>
        <taxon>Pezizomycotina</taxon>
        <taxon>Dothideomycetes</taxon>
        <taxon>Pleosporomycetidae</taxon>
        <taxon>Pleosporales</taxon>
        <taxon>Pleosporineae</taxon>
        <taxon>Phaeosphaeriaceae</taxon>
        <taxon>Ampelomyces</taxon>
    </lineage>
</organism>
<dbReference type="InterPro" id="IPR015943">
    <property type="entry name" value="WD40/YVTN_repeat-like_dom_sf"/>
</dbReference>
<name>A0A6A5QQ82_AMPQU</name>
<gene>
    <name evidence="12" type="ORF">BDU57DRAFT_513865</name>
</gene>
<feature type="compositionally biased region" description="Low complexity" evidence="10">
    <location>
        <begin position="537"/>
        <end position="554"/>
    </location>
</feature>
<keyword evidence="4 9" id="KW-0677">Repeat</keyword>
<evidence type="ECO:0000256" key="1">
    <source>
        <dbReference type="ARBA" id="ARBA00009482"/>
    </source>
</evidence>
<accession>A0A6A5QQ82</accession>
<evidence type="ECO:0000256" key="2">
    <source>
        <dbReference type="ARBA" id="ARBA00022553"/>
    </source>
</evidence>
<dbReference type="Gene3D" id="2.130.10.10">
    <property type="entry name" value="YVTN repeat-like/Quinoprotein amine dehydrogenase"/>
    <property type="match status" value="1"/>
</dbReference>
<evidence type="ECO:0000256" key="5">
    <source>
        <dbReference type="ARBA" id="ARBA00023054"/>
    </source>
</evidence>
<keyword evidence="5" id="KW-0175">Coiled coil</keyword>
<evidence type="ECO:0000259" key="11">
    <source>
        <dbReference type="SMART" id="SM01166"/>
    </source>
</evidence>
<evidence type="ECO:0000256" key="6">
    <source>
        <dbReference type="ARBA" id="ARBA00023203"/>
    </source>
</evidence>
<evidence type="ECO:0000313" key="12">
    <source>
        <dbReference type="EMBL" id="KAF1917553.1"/>
    </source>
</evidence>
<dbReference type="GO" id="GO:0030479">
    <property type="term" value="C:actin cortical patch"/>
    <property type="evidence" value="ECO:0007669"/>
    <property type="project" value="UniProtKB-ARBA"/>
</dbReference>
<feature type="region of interest" description="Disordered" evidence="10">
    <location>
        <begin position="411"/>
        <end position="558"/>
    </location>
</feature>
<dbReference type="PRINTS" id="PR00320">
    <property type="entry name" value="GPROTEINBRPT"/>
</dbReference>
<dbReference type="InterPro" id="IPR020472">
    <property type="entry name" value="WD40_PAC1"/>
</dbReference>
<dbReference type="PROSITE" id="PS50082">
    <property type="entry name" value="WD_REPEATS_2"/>
    <property type="match status" value="3"/>
</dbReference>
<proteinExistence type="inferred from homology"/>
<dbReference type="SMART" id="SM01167">
    <property type="entry name" value="DUF1900"/>
    <property type="match status" value="1"/>
</dbReference>
<dbReference type="SUPFAM" id="SSF50978">
    <property type="entry name" value="WD40 repeat-like"/>
    <property type="match status" value="1"/>
</dbReference>
<feature type="repeat" description="WD" evidence="8">
    <location>
        <begin position="175"/>
        <end position="216"/>
    </location>
</feature>
<feature type="repeat" description="WD" evidence="8">
    <location>
        <begin position="77"/>
        <end position="119"/>
    </location>
</feature>
<dbReference type="SMART" id="SM00320">
    <property type="entry name" value="WD40"/>
    <property type="match status" value="4"/>
</dbReference>
<dbReference type="PROSITE" id="PS00678">
    <property type="entry name" value="WD_REPEATS_1"/>
    <property type="match status" value="2"/>
</dbReference>
<evidence type="ECO:0000256" key="9">
    <source>
        <dbReference type="RuleBase" id="RU280818"/>
    </source>
</evidence>
<protein>
    <recommendedName>
        <fullName evidence="9">Coronin</fullName>
    </recommendedName>
</protein>
<sequence>MAGRFVRASKYRHVFGQGAKKEQCYDNLRISKNAWDTNLIKANPEYLAVNWEASGGGAFAVIPLDERGRVPDQIPLFRGHTAAVLDTDWSPFNDSLIASASDDGKVFIWKVPQNFTLHTDAEEPADVAPQAKLSGHMRKVGHVLFNSAAENVLASSSGDYTVKLWDVEAGAAKLTLKHNDIVQSLSWSADGASLVTTSRDKKLRVWDVRQEKPAQEVPGHPGAKSSRAVWMGEHDRIATTGFSRMSDRQLGLWDSRNPSEPIGGFEILDSISGVCIPFWDDGTQCLYLAGKGDGNIRYYEYENDKFEYLTQYTSPNPQRGIAFLPKRGINLHENEVLRAFKTVNDTYIEPVSFIVPRRAEMFQSDIYPPTTGLKAGTTVQEWFGGKTALPPKISLESVYEGEPPKEVAADVKPVQPVLSQPASSKPTPAPTATSSSGPSSAPAPVASRGPPPTMNDNKHSLAAGASKFADNDDVSDKESESSFEEVAKPVSRPTATTIRPEEKTRGPAVSKEPDFAPAMSMPVPTMTPSEPGATLKSAEPTPSSAPSSGGPASALRDALSDIKSQLEYQNKIMSDQSDQIALLLREVTQLKGKLGSLEPSDREKDERIRQLELELEEARS</sequence>